<gene>
    <name evidence="2" type="ORF">H0A76_01100</name>
</gene>
<feature type="transmembrane region" description="Helical" evidence="1">
    <location>
        <begin position="155"/>
        <end position="175"/>
    </location>
</feature>
<name>A0A853EYD0_9GAMM</name>
<evidence type="ECO:0000313" key="2">
    <source>
        <dbReference type="EMBL" id="NYT26623.1"/>
    </source>
</evidence>
<feature type="transmembrane region" description="Helical" evidence="1">
    <location>
        <begin position="181"/>
        <end position="198"/>
    </location>
</feature>
<comment type="caution">
    <text evidence="2">The sequence shown here is derived from an EMBL/GenBank/DDBJ whole genome shotgun (WGS) entry which is preliminary data.</text>
</comment>
<evidence type="ECO:0000256" key="1">
    <source>
        <dbReference type="SAM" id="Phobius"/>
    </source>
</evidence>
<feature type="transmembrane region" description="Helical" evidence="1">
    <location>
        <begin position="337"/>
        <end position="356"/>
    </location>
</feature>
<feature type="transmembrane region" description="Helical" evidence="1">
    <location>
        <begin position="242"/>
        <end position="262"/>
    </location>
</feature>
<feature type="transmembrane region" description="Helical" evidence="1">
    <location>
        <begin position="219"/>
        <end position="236"/>
    </location>
</feature>
<accession>A0A853EYD0</accession>
<dbReference type="AlphaFoldDB" id="A0A853EYD0"/>
<dbReference type="InterPro" id="IPR010266">
    <property type="entry name" value="NnrS"/>
</dbReference>
<keyword evidence="1" id="KW-0472">Membrane</keyword>
<proteinExistence type="predicted"/>
<evidence type="ECO:0000313" key="3">
    <source>
        <dbReference type="Proteomes" id="UP000568751"/>
    </source>
</evidence>
<dbReference type="Proteomes" id="UP000568751">
    <property type="component" value="Unassembled WGS sequence"/>
</dbReference>
<dbReference type="Pfam" id="PF05940">
    <property type="entry name" value="NnrS"/>
    <property type="match status" value="1"/>
</dbReference>
<feature type="transmembrane region" description="Helical" evidence="1">
    <location>
        <begin position="99"/>
        <end position="116"/>
    </location>
</feature>
<reference evidence="2 3" key="1">
    <citation type="submission" date="2020-05" db="EMBL/GenBank/DDBJ databases">
        <title>Horizontal transmission and recombination maintain forever young bacterial symbiont genomes.</title>
        <authorList>
            <person name="Russell S.L."/>
            <person name="Pepper-Tunick E."/>
            <person name="Svedberg J."/>
            <person name="Byrne A."/>
            <person name="Ruelas Castillo J."/>
            <person name="Vollmers C."/>
            <person name="Beinart R.A."/>
            <person name="Corbett-Detig R."/>
        </authorList>
    </citation>
    <scope>NUCLEOTIDE SEQUENCE [LARGE SCALE GENOMIC DNA]</scope>
    <source>
        <strain evidence="2">455</strain>
    </source>
</reference>
<feature type="transmembrane region" description="Helical" evidence="1">
    <location>
        <begin position="69"/>
        <end position="87"/>
    </location>
</feature>
<keyword evidence="1" id="KW-1133">Transmembrane helix</keyword>
<feature type="transmembrane region" description="Helical" evidence="1">
    <location>
        <begin position="274"/>
        <end position="299"/>
    </location>
</feature>
<feature type="transmembrane region" description="Helical" evidence="1">
    <location>
        <begin position="122"/>
        <end position="143"/>
    </location>
</feature>
<keyword evidence="1" id="KW-0812">Transmembrane</keyword>
<feature type="transmembrane region" description="Helical" evidence="1">
    <location>
        <begin position="305"/>
        <end position="325"/>
    </location>
</feature>
<protein>
    <submittedName>
        <fullName evidence="2">NnrS family protein</fullName>
    </submittedName>
</protein>
<feature type="transmembrane region" description="Helical" evidence="1">
    <location>
        <begin position="29"/>
        <end position="49"/>
    </location>
</feature>
<feature type="transmembrane region" description="Helical" evidence="1">
    <location>
        <begin position="368"/>
        <end position="391"/>
    </location>
</feature>
<organism evidence="2 3">
    <name type="scientific">Candidatus Thiodubiliella endoseptemdiera</name>
    <dbReference type="NCBI Taxonomy" id="2738886"/>
    <lineage>
        <taxon>Bacteria</taxon>
        <taxon>Pseudomonadati</taxon>
        <taxon>Pseudomonadota</taxon>
        <taxon>Gammaproteobacteria</taxon>
        <taxon>Candidatus Pseudothioglobaceae</taxon>
        <taxon>Candidatus Thiodubiliella</taxon>
    </lineage>
</organism>
<dbReference type="EMBL" id="JACCHT010000001">
    <property type="protein sequence ID" value="NYT26623.1"/>
    <property type="molecule type" value="Genomic_DNA"/>
</dbReference>
<sequence length="400" mass="46092">MQRSLYKMINFNQNNTYPTTPFLRSGFRVFFMAAGLVAVISMVLWGVFFHTTLLTSQIDTVIWHAHEMIFAYAMAVIVGFLLTAVQNWTGIQTLIGKPLLALFALWASARFLPFVADKYLLFQAIIDISFLLFSLIAIAYPIIKTKQWKHIGVIAKLLFMVIAHSLFYLGLLGFVEQGVTWGLYLGFYLILSLILMMIRRLIPFFIERGLGLDYELKNSKFLDVLSLILMVVYIPVEVFFNTPISTVIATLLIVIHSIRLIYWYHPKIWTKPLLWGLYLAYGLLILGFGFKVLSYFIILPPHLDVHSFAFGIGLITISMMSRVSLGHTGNNVFNPPKQLNIIFILLLLSFIFRIIFPMLSMAYYSEWILVAQVFWISAFTWFLWIYAPMFFKARIDGKFG</sequence>